<dbReference type="Proteomes" id="UP001217089">
    <property type="component" value="Unassembled WGS sequence"/>
</dbReference>
<evidence type="ECO:0000313" key="1">
    <source>
        <dbReference type="EMBL" id="KAJ8320158.1"/>
    </source>
</evidence>
<proteinExistence type="predicted"/>
<gene>
    <name evidence="1" type="ORF">KUTeg_001745</name>
</gene>
<dbReference type="EMBL" id="JARBDR010000141">
    <property type="protein sequence ID" value="KAJ8320158.1"/>
    <property type="molecule type" value="Genomic_DNA"/>
</dbReference>
<name>A0ABQ9FWR2_TEGGR</name>
<reference evidence="1 2" key="1">
    <citation type="submission" date="2022-12" db="EMBL/GenBank/DDBJ databases">
        <title>Chromosome-level genome of Tegillarca granosa.</title>
        <authorList>
            <person name="Kim J."/>
        </authorList>
    </citation>
    <scope>NUCLEOTIDE SEQUENCE [LARGE SCALE GENOMIC DNA]</scope>
    <source>
        <strain evidence="1">Teg-2019</strain>
        <tissue evidence="1">Adductor muscle</tissue>
    </source>
</reference>
<organism evidence="1 2">
    <name type="scientific">Tegillarca granosa</name>
    <name type="common">Malaysian cockle</name>
    <name type="synonym">Anadara granosa</name>
    <dbReference type="NCBI Taxonomy" id="220873"/>
    <lineage>
        <taxon>Eukaryota</taxon>
        <taxon>Metazoa</taxon>
        <taxon>Spiralia</taxon>
        <taxon>Lophotrochozoa</taxon>
        <taxon>Mollusca</taxon>
        <taxon>Bivalvia</taxon>
        <taxon>Autobranchia</taxon>
        <taxon>Pteriomorphia</taxon>
        <taxon>Arcoida</taxon>
        <taxon>Arcoidea</taxon>
        <taxon>Arcidae</taxon>
        <taxon>Tegillarca</taxon>
    </lineage>
</organism>
<evidence type="ECO:0000313" key="2">
    <source>
        <dbReference type="Proteomes" id="UP001217089"/>
    </source>
</evidence>
<sequence length="179" mass="20942">MNEPLLFRFHSNDDSNESFAVLYSSNICSLPLRTSNLPALLSFVCMLLITVPIKQRKIHRGSDAFNDNNPRIKFTNKTYKKDIFQLPWKDFSTCIGFGCGEDIADICISRILTKHALLLTTTMATNINRYRGLKCYDCERMMVYCVFRCSMQPTYVKWYYCADYCERRNLTCLNNCRRD</sequence>
<comment type="caution">
    <text evidence="1">The sequence shown here is derived from an EMBL/GenBank/DDBJ whole genome shotgun (WGS) entry which is preliminary data.</text>
</comment>
<keyword evidence="2" id="KW-1185">Reference proteome</keyword>
<protein>
    <submittedName>
        <fullName evidence="1">Uncharacterized protein</fullName>
    </submittedName>
</protein>
<accession>A0ABQ9FWR2</accession>